<name>A0A6L3VXG3_9ACTN</name>
<accession>A0A6L3VXG3</accession>
<dbReference type="Pfam" id="PF08352">
    <property type="entry name" value="oligo_HPY"/>
    <property type="match status" value="1"/>
</dbReference>
<reference evidence="6 7" key="1">
    <citation type="submission" date="2019-09" db="EMBL/GenBank/DDBJ databases">
        <title>Actinomadura physcomitrii sp. nov., a novel actinomycete isolated from moss [Physcomitrium sphaericum (Ludw) Fuernr].</title>
        <authorList>
            <person name="Liu C."/>
            <person name="Zhuang X."/>
        </authorList>
    </citation>
    <scope>NUCLEOTIDE SEQUENCE [LARGE SCALE GENOMIC DNA]</scope>
    <source>
        <strain evidence="6 7">CYP1-1B</strain>
    </source>
</reference>
<evidence type="ECO:0000259" key="5">
    <source>
        <dbReference type="PROSITE" id="PS50893"/>
    </source>
</evidence>
<dbReference type="InterPro" id="IPR003593">
    <property type="entry name" value="AAA+_ATPase"/>
</dbReference>
<gene>
    <name evidence="6" type="ORF">F9B16_09415</name>
</gene>
<dbReference type="InterPro" id="IPR013563">
    <property type="entry name" value="Oligopep_ABC_C"/>
</dbReference>
<organism evidence="6 7">
    <name type="scientific">Actinomadura montaniterrae</name>
    <dbReference type="NCBI Taxonomy" id="1803903"/>
    <lineage>
        <taxon>Bacteria</taxon>
        <taxon>Bacillati</taxon>
        <taxon>Actinomycetota</taxon>
        <taxon>Actinomycetes</taxon>
        <taxon>Streptosporangiales</taxon>
        <taxon>Thermomonosporaceae</taxon>
        <taxon>Actinomadura</taxon>
    </lineage>
</organism>
<evidence type="ECO:0000256" key="3">
    <source>
        <dbReference type="ARBA" id="ARBA00022741"/>
    </source>
</evidence>
<dbReference type="CDD" id="cd03257">
    <property type="entry name" value="ABC_NikE_OppD_transporters"/>
    <property type="match status" value="1"/>
</dbReference>
<dbReference type="Proteomes" id="UP000483004">
    <property type="component" value="Unassembled WGS sequence"/>
</dbReference>
<evidence type="ECO:0000313" key="7">
    <source>
        <dbReference type="Proteomes" id="UP000483004"/>
    </source>
</evidence>
<dbReference type="InterPro" id="IPR017871">
    <property type="entry name" value="ABC_transporter-like_CS"/>
</dbReference>
<dbReference type="NCBIfam" id="TIGR01727">
    <property type="entry name" value="oligo_HPY"/>
    <property type="match status" value="1"/>
</dbReference>
<dbReference type="FunFam" id="3.40.50.300:FF:000016">
    <property type="entry name" value="Oligopeptide ABC transporter ATP-binding component"/>
    <property type="match status" value="1"/>
</dbReference>
<proteinExistence type="inferred from homology"/>
<evidence type="ECO:0000313" key="6">
    <source>
        <dbReference type="EMBL" id="KAB2384837.1"/>
    </source>
</evidence>
<dbReference type="AlphaFoldDB" id="A0A6L3VXG3"/>
<comment type="similarity">
    <text evidence="1">Belongs to the ABC transporter superfamily.</text>
</comment>
<dbReference type="GO" id="GO:0005524">
    <property type="term" value="F:ATP binding"/>
    <property type="evidence" value="ECO:0007669"/>
    <property type="project" value="UniProtKB-KW"/>
</dbReference>
<dbReference type="PROSITE" id="PS00211">
    <property type="entry name" value="ABC_TRANSPORTER_1"/>
    <property type="match status" value="1"/>
</dbReference>
<dbReference type="GO" id="GO:0015833">
    <property type="term" value="P:peptide transport"/>
    <property type="evidence" value="ECO:0007669"/>
    <property type="project" value="InterPro"/>
</dbReference>
<dbReference type="PANTHER" id="PTHR43776:SF7">
    <property type="entry name" value="D,D-DIPEPTIDE TRANSPORT ATP-BINDING PROTEIN DDPF-RELATED"/>
    <property type="match status" value="1"/>
</dbReference>
<evidence type="ECO:0000256" key="2">
    <source>
        <dbReference type="ARBA" id="ARBA00022448"/>
    </source>
</evidence>
<dbReference type="InterPro" id="IPR027417">
    <property type="entry name" value="P-loop_NTPase"/>
</dbReference>
<evidence type="ECO:0000256" key="4">
    <source>
        <dbReference type="ARBA" id="ARBA00022840"/>
    </source>
</evidence>
<keyword evidence="3" id="KW-0547">Nucleotide-binding</keyword>
<keyword evidence="4 6" id="KW-0067">ATP-binding</keyword>
<dbReference type="RefSeq" id="WP_151539617.1">
    <property type="nucleotide sequence ID" value="NZ_WBMR01000018.1"/>
</dbReference>
<dbReference type="GO" id="GO:0016887">
    <property type="term" value="F:ATP hydrolysis activity"/>
    <property type="evidence" value="ECO:0007669"/>
    <property type="project" value="InterPro"/>
</dbReference>
<feature type="domain" description="ABC transporter" evidence="5">
    <location>
        <begin position="5"/>
        <end position="248"/>
    </location>
</feature>
<dbReference type="SUPFAM" id="SSF52540">
    <property type="entry name" value="P-loop containing nucleoside triphosphate hydrolases"/>
    <property type="match status" value="1"/>
</dbReference>
<keyword evidence="7" id="KW-1185">Reference proteome</keyword>
<dbReference type="PROSITE" id="PS50893">
    <property type="entry name" value="ABC_TRANSPORTER_2"/>
    <property type="match status" value="1"/>
</dbReference>
<dbReference type="InterPro" id="IPR050319">
    <property type="entry name" value="ABC_transp_ATP-bind"/>
</dbReference>
<dbReference type="Pfam" id="PF00005">
    <property type="entry name" value="ABC_tran"/>
    <property type="match status" value="1"/>
</dbReference>
<dbReference type="SMART" id="SM00382">
    <property type="entry name" value="AAA"/>
    <property type="match status" value="1"/>
</dbReference>
<dbReference type="OrthoDB" id="9809030at2"/>
<dbReference type="InterPro" id="IPR003439">
    <property type="entry name" value="ABC_transporter-like_ATP-bd"/>
</dbReference>
<protein>
    <submittedName>
        <fullName evidence="6">ABC transporter ATP-binding protein</fullName>
    </submittedName>
</protein>
<dbReference type="Gene3D" id="3.40.50.300">
    <property type="entry name" value="P-loop containing nucleotide triphosphate hydrolases"/>
    <property type="match status" value="1"/>
</dbReference>
<evidence type="ECO:0000256" key="1">
    <source>
        <dbReference type="ARBA" id="ARBA00005417"/>
    </source>
</evidence>
<sequence>MSGLLTVDGLRVTYPGGERPLHAVDGVSLHIEAGTTLGLVGESGSGKSTLGRGILGLAPVTAGTVRLNGKDITHATAKARRDLCSQIQMVFQDPYASLNPRMPVGKAIVEPMAEHLSLSNRELRLESGRLLELVGLSASDANRYPFQFSGGQRQRIAIARALALKPSLIIADEITSALDVSVQAAILNLLRELQRETGVAFLFISHNLAVVRYLSDRIAVMNLGKIVEEADAGRLFSEPRHPYTSVLIGAVPRVHQREDALRPLQGDVPDPLHPPAGCRFHTRCPVGPAVRSDRGSCAVDQPLGESGPDGTVACHFPLTSSGRS</sequence>
<keyword evidence="2" id="KW-0813">Transport</keyword>
<dbReference type="EMBL" id="WBMR01000018">
    <property type="protein sequence ID" value="KAB2384837.1"/>
    <property type="molecule type" value="Genomic_DNA"/>
</dbReference>
<dbReference type="GO" id="GO:0055085">
    <property type="term" value="P:transmembrane transport"/>
    <property type="evidence" value="ECO:0007669"/>
    <property type="project" value="UniProtKB-ARBA"/>
</dbReference>
<comment type="caution">
    <text evidence="6">The sequence shown here is derived from an EMBL/GenBank/DDBJ whole genome shotgun (WGS) entry which is preliminary data.</text>
</comment>
<dbReference type="PANTHER" id="PTHR43776">
    <property type="entry name" value="TRANSPORT ATP-BINDING PROTEIN"/>
    <property type="match status" value="1"/>
</dbReference>